<protein>
    <submittedName>
        <fullName evidence="1">Uncharacterized protein</fullName>
    </submittedName>
</protein>
<reference evidence="1" key="1">
    <citation type="submission" date="2024-02" db="EMBL/GenBank/DDBJ databases">
        <title>Metagenome Assembled Genome of Zalaria obscura JY119.</title>
        <authorList>
            <person name="Vighnesh L."/>
            <person name="Jagadeeshwari U."/>
            <person name="Venkata Ramana C."/>
            <person name="Sasikala C."/>
        </authorList>
    </citation>
    <scope>NUCLEOTIDE SEQUENCE</scope>
    <source>
        <strain evidence="1">JY119</strain>
    </source>
</reference>
<evidence type="ECO:0000313" key="1">
    <source>
        <dbReference type="EMBL" id="KAK8213583.1"/>
    </source>
</evidence>
<dbReference type="Proteomes" id="UP001320706">
    <property type="component" value="Unassembled WGS sequence"/>
</dbReference>
<proteinExistence type="predicted"/>
<name>A0ACC3SHL2_9PEZI</name>
<keyword evidence="2" id="KW-1185">Reference proteome</keyword>
<sequence length="534" mass="58321">MDLTFISIHDLTGDARILYTSDSIVDVLGYTPDEVVNRSCWDFFPAEEVPFAKEYHKRGLDMDRAAVLAYCRVKNKEGDWIGCECCFTVVYDVMVVCTSIYRQGLPSQKRALEAPVIRRIFSNSPKDPRYHMLSHISTKFQMTTKPFEHEPRAALFLNRFTRTLTIMYATSGIEDIIGIPAEMMRGRSFYYCIEENCLTDAVKCLENAKGNDSIAYLRFWFRDPRTDDTHSATDTTDDSDEEMTTESSVDQDIEGGVHLEGHSGHDTSSRSESNAAQSGAEMDVDQGHKSRTSSGDSTHPQSTHKAIFGNARDAESSASSLPITPADEQPRESLELEAVISCTSDGLVVCLRRARPLLPHPTHRPSQPVYSRGLFAAPWAAQPIVPPIESRAQRGYSTGFAPSLGPQAAQAPAVRAGGPDQNDFMSAIREQAIFAWALTGINGALHNYSKGKPYGESLPADGLPIWESDAEQHSPGSAARTDSGPGAVDGIMKPSNYSIGTAEGGGRDYGFGDPGFDKRDGYRSGSAGNRSSAS</sequence>
<comment type="caution">
    <text evidence="1">The sequence shown here is derived from an EMBL/GenBank/DDBJ whole genome shotgun (WGS) entry which is preliminary data.</text>
</comment>
<evidence type="ECO:0000313" key="2">
    <source>
        <dbReference type="Proteomes" id="UP001320706"/>
    </source>
</evidence>
<gene>
    <name evidence="1" type="ORF">M8818_002885</name>
</gene>
<organism evidence="1 2">
    <name type="scientific">Zalaria obscura</name>
    <dbReference type="NCBI Taxonomy" id="2024903"/>
    <lineage>
        <taxon>Eukaryota</taxon>
        <taxon>Fungi</taxon>
        <taxon>Dikarya</taxon>
        <taxon>Ascomycota</taxon>
        <taxon>Pezizomycotina</taxon>
        <taxon>Dothideomycetes</taxon>
        <taxon>Dothideomycetidae</taxon>
        <taxon>Dothideales</taxon>
        <taxon>Zalariaceae</taxon>
        <taxon>Zalaria</taxon>
    </lineage>
</organism>
<dbReference type="EMBL" id="JAMKPW020000011">
    <property type="protein sequence ID" value="KAK8213583.1"/>
    <property type="molecule type" value="Genomic_DNA"/>
</dbReference>
<accession>A0ACC3SHL2</accession>